<keyword evidence="3" id="KW-1133">Transmembrane helix</keyword>
<keyword evidence="8" id="KW-1185">Reference proteome</keyword>
<name>A0A8J2ZK14_9RHOB</name>
<reference evidence="7" key="1">
    <citation type="journal article" date="2014" name="Int. J. Syst. Evol. Microbiol.">
        <title>Complete genome sequence of Corynebacterium casei LMG S-19264T (=DSM 44701T), isolated from a smear-ripened cheese.</title>
        <authorList>
            <consortium name="US DOE Joint Genome Institute (JGI-PGF)"/>
            <person name="Walter F."/>
            <person name="Albersmeier A."/>
            <person name="Kalinowski J."/>
            <person name="Ruckert C."/>
        </authorList>
    </citation>
    <scope>NUCLEOTIDE SEQUENCE</scope>
    <source>
        <strain evidence="7">CGMCC 1.15762</strain>
    </source>
</reference>
<evidence type="ECO:0000313" key="8">
    <source>
        <dbReference type="Proteomes" id="UP000617145"/>
    </source>
</evidence>
<dbReference type="Pfam" id="PF04357">
    <property type="entry name" value="TamB"/>
    <property type="match status" value="1"/>
</dbReference>
<dbReference type="EMBL" id="BMJV01000004">
    <property type="protein sequence ID" value="GGG73837.1"/>
    <property type="molecule type" value="Genomic_DNA"/>
</dbReference>
<protein>
    <recommendedName>
        <fullName evidence="6">Translocation and assembly module TamB C-terminal domain-containing protein</fullName>
    </recommendedName>
</protein>
<evidence type="ECO:0000313" key="7">
    <source>
        <dbReference type="EMBL" id="GGG73837.1"/>
    </source>
</evidence>
<dbReference type="Proteomes" id="UP000617145">
    <property type="component" value="Unassembled WGS sequence"/>
</dbReference>
<evidence type="ECO:0000256" key="3">
    <source>
        <dbReference type="ARBA" id="ARBA00022989"/>
    </source>
</evidence>
<proteinExistence type="predicted"/>
<feature type="domain" description="Translocation and assembly module TamB C-terminal" evidence="6">
    <location>
        <begin position="1090"/>
        <end position="1441"/>
    </location>
</feature>
<sequence>MKRLLLLLLIPFLTVSALPAPAQAQDDEEGTRLEQLIEGALSSDGMSVTVRGFRGALSSQATMDLLTIADENGVWLTLEDAELDWSRTALLTGRVEVEQLTAQRLELSRLPASDTEAPAPEAGGMSFSLPDLPVSVNVGEFAIERVELGAPVVGEELALNVAGTAQLADGEGEVELSVQRIDGPRDAVTLQASYANDTRQLDIDLALDGARGGLIATRAALPGDPSIRFTVQGSGPVDDFTADVALATDNTDRLTGEITLETVQELGHRFAANLSGDLRPLVEEEQRAFLGAQQTLQVSGITENSGALELDTLDLQTSAVSLSGNARIGADGWPERLALDGRIASDDGEPVQMAFTSDATLIDEATLTLSYDAAEGDGFTLDLLASGIERPEMTLDEARISGTGTISRNEGSTTPGQVAGQIDLSVDGLTLADENLAAAAGTTLAGSLGFDWAEGEPLELTGIDLDGAGIAIGGDMVLSGLSQGDDPTIAPDMTIRTDDLSRFSGLAGRSLGGAADLALNGTVEPLAGRFDLRVSGSGTDLVTDIQQLDGLLEGRVVLDIDAARTETGTELRSLSLDGPGLTMNGSANIQTDATTADLSLVLPELARVQPGVSGRATFDGTVVQADGAYTLDFTATAPGATEVAGSVIASGLGEDDVLTVSPNVSLKSDDLSRFSELAGRDLGGAVDVTVVGSAQPTELLFDLRVNGDATDLAAGINQLDGLLGGRVLLDVDAARSTEGIFIRTLDIDGPGIVAQADGQVVVGGSQARFDLTLPDLSLAAPGMSGRATLNGTLSENDTAYMLDLIATGPGDTALDGVVTATKAASAEDGSGLGIADIQSVAFDGNANANNLAAFAPLTGLNMRGSVSFDGTGSYTLDSGAASAEGSLRTTGLAIGIPAADELIGGNGNAEFRAERDADGTITVERLDLTTSQLTVTANGSLAASGSSQLTYDVAVRDLGALVPQLPGRATATGTLGSNGDGPWQVSTQLTAPGGTQAQVSGSLARSFDSANLAINGNAPLSLANRILEPNLISGMAQINLRLDGPLQPSSLSGNVTVAGAQMVLPGPALTLDDIDINANLGGNQVRLDVNAALSTGGTITTDGTISLASPYRADLGVQLQQLLLQDSRLYQATASGRLTVEGPLLTGPSLGGRINIDEAEVRIPETGLGGTSRDFVLHHINEPADVRQSRARAGLLDEVANASGGGGSGYVMPIDLLIRAPQQIFIRGRGLDAELGGELRLTGTTANIVPVGRFDLVRGRLDILGQRLTLNTAGLQMTGDFIPLIDVEAVTERDDSTIFVSVEGEATSPEVSFRSEPSRPEEEVLALLLFGRDVTELSALQALRIAAAVNTLAGRGGDGIVGNLRKGFGLDDLDVTTDAEGNAGLRLGKYISENVYTDVEVQSSGETTIDLNYQINRNVNARASASSKGNTGVGIFYEKDY</sequence>
<keyword evidence="5" id="KW-0732">Signal</keyword>
<gene>
    <name evidence="7" type="ORF">GCM10011415_22770</name>
</gene>
<evidence type="ECO:0000256" key="4">
    <source>
        <dbReference type="ARBA" id="ARBA00023136"/>
    </source>
</evidence>
<dbReference type="GO" id="GO:0005886">
    <property type="term" value="C:plasma membrane"/>
    <property type="evidence" value="ECO:0007669"/>
    <property type="project" value="InterPro"/>
</dbReference>
<comment type="subcellular location">
    <subcellularLocation>
        <location evidence="1">Membrane</location>
        <topology evidence="1">Single-pass membrane protein</topology>
    </subcellularLocation>
</comment>
<feature type="chain" id="PRO_5035313042" description="Translocation and assembly module TamB C-terminal domain-containing protein" evidence="5">
    <location>
        <begin position="25"/>
        <end position="1441"/>
    </location>
</feature>
<reference evidence="7" key="2">
    <citation type="submission" date="2020-09" db="EMBL/GenBank/DDBJ databases">
        <authorList>
            <person name="Sun Q."/>
            <person name="Zhou Y."/>
        </authorList>
    </citation>
    <scope>NUCLEOTIDE SEQUENCE</scope>
    <source>
        <strain evidence="7">CGMCC 1.15762</strain>
    </source>
</reference>
<evidence type="ECO:0000256" key="5">
    <source>
        <dbReference type="SAM" id="SignalP"/>
    </source>
</evidence>
<evidence type="ECO:0000256" key="1">
    <source>
        <dbReference type="ARBA" id="ARBA00004167"/>
    </source>
</evidence>
<dbReference type="PANTHER" id="PTHR36985">
    <property type="entry name" value="TRANSLOCATION AND ASSEMBLY MODULE SUBUNIT TAMB"/>
    <property type="match status" value="1"/>
</dbReference>
<keyword evidence="4" id="KW-0472">Membrane</keyword>
<accession>A0A8J2ZK14</accession>
<feature type="signal peptide" evidence="5">
    <location>
        <begin position="1"/>
        <end position="24"/>
    </location>
</feature>
<dbReference type="RefSeq" id="WP_188790347.1">
    <property type="nucleotide sequence ID" value="NZ_BMJV01000004.1"/>
</dbReference>
<keyword evidence="2" id="KW-0812">Transmembrane</keyword>
<dbReference type="GO" id="GO:0009306">
    <property type="term" value="P:protein secretion"/>
    <property type="evidence" value="ECO:0007669"/>
    <property type="project" value="InterPro"/>
</dbReference>
<evidence type="ECO:0000256" key="2">
    <source>
        <dbReference type="ARBA" id="ARBA00022692"/>
    </source>
</evidence>
<comment type="caution">
    <text evidence="7">The sequence shown here is derived from an EMBL/GenBank/DDBJ whole genome shotgun (WGS) entry which is preliminary data.</text>
</comment>
<evidence type="ECO:0000259" key="6">
    <source>
        <dbReference type="Pfam" id="PF04357"/>
    </source>
</evidence>
<dbReference type="PANTHER" id="PTHR36985:SF1">
    <property type="entry name" value="TRANSLOCATION AND ASSEMBLY MODULE SUBUNIT TAMB"/>
    <property type="match status" value="1"/>
</dbReference>
<dbReference type="InterPro" id="IPR007452">
    <property type="entry name" value="TamB_C"/>
</dbReference>
<organism evidence="7 8">
    <name type="scientific">Salipiger pallidus</name>
    <dbReference type="NCBI Taxonomy" id="1775170"/>
    <lineage>
        <taxon>Bacteria</taxon>
        <taxon>Pseudomonadati</taxon>
        <taxon>Pseudomonadota</taxon>
        <taxon>Alphaproteobacteria</taxon>
        <taxon>Rhodobacterales</taxon>
        <taxon>Roseobacteraceae</taxon>
        <taxon>Salipiger</taxon>
    </lineage>
</organism>